<evidence type="ECO:0000313" key="1">
    <source>
        <dbReference type="EMBL" id="VDM76891.1"/>
    </source>
</evidence>
<dbReference type="Proteomes" id="UP000270094">
    <property type="component" value="Unassembled WGS sequence"/>
</dbReference>
<organism evidence="1 2">
    <name type="scientific">Strongylus vulgaris</name>
    <name type="common">Blood worm</name>
    <dbReference type="NCBI Taxonomy" id="40348"/>
    <lineage>
        <taxon>Eukaryota</taxon>
        <taxon>Metazoa</taxon>
        <taxon>Ecdysozoa</taxon>
        <taxon>Nematoda</taxon>
        <taxon>Chromadorea</taxon>
        <taxon>Rhabditida</taxon>
        <taxon>Rhabditina</taxon>
        <taxon>Rhabditomorpha</taxon>
        <taxon>Strongyloidea</taxon>
        <taxon>Strongylidae</taxon>
        <taxon>Strongylus</taxon>
    </lineage>
</organism>
<dbReference type="EMBL" id="UYYB01097960">
    <property type="protein sequence ID" value="VDM76891.1"/>
    <property type="molecule type" value="Genomic_DNA"/>
</dbReference>
<dbReference type="AlphaFoldDB" id="A0A3P7IVB1"/>
<gene>
    <name evidence="1" type="ORF">SVUK_LOCUS11889</name>
</gene>
<protein>
    <submittedName>
        <fullName evidence="1">Uncharacterized protein</fullName>
    </submittedName>
</protein>
<proteinExistence type="predicted"/>
<name>A0A3P7IVB1_STRVU</name>
<keyword evidence="2" id="KW-1185">Reference proteome</keyword>
<accession>A0A3P7IVB1</accession>
<sequence>MAGDKERLRAVDEAEFELRGGAVVCGRVEAALSMERKRAELVEPFKEVDGVEAEMSTSITDVWSNGEEWKGAQIAVDV</sequence>
<reference evidence="1 2" key="1">
    <citation type="submission" date="2018-11" db="EMBL/GenBank/DDBJ databases">
        <authorList>
            <consortium name="Pathogen Informatics"/>
        </authorList>
    </citation>
    <scope>NUCLEOTIDE SEQUENCE [LARGE SCALE GENOMIC DNA]</scope>
</reference>
<evidence type="ECO:0000313" key="2">
    <source>
        <dbReference type="Proteomes" id="UP000270094"/>
    </source>
</evidence>